<evidence type="ECO:0000313" key="3">
    <source>
        <dbReference type="Proteomes" id="UP001220964"/>
    </source>
</evidence>
<keyword evidence="3" id="KW-1185">Reference proteome</keyword>
<keyword evidence="2" id="KW-0328">Glycosyltransferase</keyword>
<proteinExistence type="predicted"/>
<sequence length="443" mass="49227">MKRSLALLALQFPPIGGGYSERIAGFAKFWCRESDLDLHVICAKPDGLGMPIDKSGEAEIAKASSITRLTTISGWMNSGFIGKIAPFRPIAKVFSKLIPVDHQLPWSLAAGRHAERLYKEGKISAILTSSTPYSVHVAGLRLKRRHPDLRWIADFRDPWTTNYQHRFIRRLPFSKTFHKWLEQAVYDKADAVIINTHQNLNDLDGPFRIDRCKMHVIQNGYDPELDFSVSPLEPRVDGEFRLGFIGGSRGDWFEGPLHRAIAHLKKADPQAYQQLQVPLIGTSEVKGSLPTRLGIADRLKPQGFVERRELGSRVSGLDALVLILPDNNERPLGWVPQRLYLFLATGLPILCIAPEGEAATYVRESGHGTVVAPSETAKISEILSSWIASPPQPYPSYHTPIRKFSKSTLATKLLALIFPDERLGGQSRMIAGCSSVNGPETLS</sequence>
<dbReference type="EC" id="2.4.-.-" evidence="2"/>
<comment type="caution">
    <text evidence="2">The sequence shown here is derived from an EMBL/GenBank/DDBJ whole genome shotgun (WGS) entry which is preliminary data.</text>
</comment>
<dbReference type="InterPro" id="IPR028098">
    <property type="entry name" value="Glyco_trans_4-like_N"/>
</dbReference>
<feature type="domain" description="Glycosyltransferase subfamily 4-like N-terminal" evidence="1">
    <location>
        <begin position="90"/>
        <end position="224"/>
    </location>
</feature>
<evidence type="ECO:0000313" key="2">
    <source>
        <dbReference type="EMBL" id="MDF0603617.1"/>
    </source>
</evidence>
<name>A0AAE3NZL0_9RHOB</name>
<accession>A0AAE3NZL0</accession>
<dbReference type="Gene3D" id="3.40.50.2000">
    <property type="entry name" value="Glycogen Phosphorylase B"/>
    <property type="match status" value="1"/>
</dbReference>
<evidence type="ECO:0000259" key="1">
    <source>
        <dbReference type="Pfam" id="PF13439"/>
    </source>
</evidence>
<dbReference type="EMBL" id="JARGYC010000110">
    <property type="protein sequence ID" value="MDF0603617.1"/>
    <property type="molecule type" value="Genomic_DNA"/>
</dbReference>
<dbReference type="RefSeq" id="WP_275569734.1">
    <property type="nucleotide sequence ID" value="NZ_JARGYC010000110.1"/>
</dbReference>
<protein>
    <submittedName>
        <fullName evidence="2">Glycosyltransferase</fullName>
        <ecNumber evidence="2">2.4.-.-</ecNumber>
    </submittedName>
</protein>
<dbReference type="SUPFAM" id="SSF53756">
    <property type="entry name" value="UDP-Glycosyltransferase/glycogen phosphorylase"/>
    <property type="match status" value="1"/>
</dbReference>
<dbReference type="GO" id="GO:0016757">
    <property type="term" value="F:glycosyltransferase activity"/>
    <property type="evidence" value="ECO:0007669"/>
    <property type="project" value="UniProtKB-KW"/>
</dbReference>
<reference evidence="2" key="1">
    <citation type="submission" date="2023-03" db="EMBL/GenBank/DDBJ databases">
        <title>Multiphase analysis and comparison of six strains from genera Psychromarinibacter, Lutimaribacter, and Maritimibacter, including a novel species: Psychromarinibacter sediminicola sp. nov.</title>
        <authorList>
            <person name="Wang Y.-H."/>
            <person name="Ye M.-Q."/>
            <person name="Du Z.-J."/>
        </authorList>
    </citation>
    <scope>NUCLEOTIDE SEQUENCE</scope>
    <source>
        <strain evidence="2">C21-152</strain>
    </source>
</reference>
<dbReference type="Proteomes" id="UP001220964">
    <property type="component" value="Unassembled WGS sequence"/>
</dbReference>
<dbReference type="AlphaFoldDB" id="A0AAE3NZL0"/>
<dbReference type="Pfam" id="PF13439">
    <property type="entry name" value="Glyco_transf_4"/>
    <property type="match status" value="1"/>
</dbReference>
<gene>
    <name evidence="2" type="ORF">P1J78_23080</name>
</gene>
<keyword evidence="2" id="KW-0808">Transferase</keyword>
<organism evidence="2 3">
    <name type="scientific">Psychromarinibacter sediminicola</name>
    <dbReference type="NCBI Taxonomy" id="3033385"/>
    <lineage>
        <taxon>Bacteria</taxon>
        <taxon>Pseudomonadati</taxon>
        <taxon>Pseudomonadota</taxon>
        <taxon>Alphaproteobacteria</taxon>
        <taxon>Rhodobacterales</taxon>
        <taxon>Paracoccaceae</taxon>
        <taxon>Psychromarinibacter</taxon>
    </lineage>
</organism>